<dbReference type="AlphaFoldDB" id="A0AAE8N7F7"/>
<dbReference type="EMBL" id="ONZQ02000015">
    <property type="protein sequence ID" value="SPO06267.1"/>
    <property type="molecule type" value="Genomic_DNA"/>
</dbReference>
<dbReference type="Proteomes" id="UP001187682">
    <property type="component" value="Unassembled WGS sequence"/>
</dbReference>
<protein>
    <recommendedName>
        <fullName evidence="4">NYN domain-containing protein</fullName>
    </recommendedName>
</protein>
<proteinExistence type="predicted"/>
<evidence type="ECO:0000313" key="3">
    <source>
        <dbReference type="Proteomes" id="UP001187682"/>
    </source>
</evidence>
<evidence type="ECO:0000313" key="2">
    <source>
        <dbReference type="EMBL" id="SPO06267.1"/>
    </source>
</evidence>
<dbReference type="Gene3D" id="3.40.50.1010">
    <property type="entry name" value="5'-nuclease"/>
    <property type="match status" value="1"/>
</dbReference>
<sequence length="376" mass="42904">MANETPETCMFFVDDSNIWVEAQKFAASGNSRMPKLEDGDQDPRLRINIGKLVDVLRKSRNQGESFLYGSRPPPNDGVWDAFKGFNFKTKIYDRAHCGKEKEVDNSMATDLSQKATELSIRAEYEPSFQRQKASTTFIAITGDRDMLPPIQRVLEYKIPVELWAWESGISTEYLRQSHRNSLLSVHFLNTIFDKISFTKFTSTHKGKSKRVDPAQTVVLCQFVNPDWGNLESFVAEELVEECRLFYTSWSETGEEIFVEFPRVKNIGVMVNKLQRRFEGVSTVVSWPEYANRFNKHSPAVVKTSNKYALLMDDDGEYPTTRGTAKGGHQPVEPNTDLRSVVKPQGANKGSETVEEKPNDNDGFETVFRRNALQEKR</sequence>
<keyword evidence="3" id="KW-1185">Reference proteome</keyword>
<gene>
    <name evidence="2" type="ORF">DNG_08956</name>
</gene>
<evidence type="ECO:0008006" key="4">
    <source>
        <dbReference type="Google" id="ProtNLM"/>
    </source>
</evidence>
<evidence type="ECO:0000256" key="1">
    <source>
        <dbReference type="SAM" id="MobiDB-lite"/>
    </source>
</evidence>
<name>A0AAE8N7F7_9PEZI</name>
<feature type="region of interest" description="Disordered" evidence="1">
    <location>
        <begin position="318"/>
        <end position="364"/>
    </location>
</feature>
<organism evidence="2 3">
    <name type="scientific">Cephalotrichum gorgonifer</name>
    <dbReference type="NCBI Taxonomy" id="2041049"/>
    <lineage>
        <taxon>Eukaryota</taxon>
        <taxon>Fungi</taxon>
        <taxon>Dikarya</taxon>
        <taxon>Ascomycota</taxon>
        <taxon>Pezizomycotina</taxon>
        <taxon>Sordariomycetes</taxon>
        <taxon>Hypocreomycetidae</taxon>
        <taxon>Microascales</taxon>
        <taxon>Microascaceae</taxon>
        <taxon>Cephalotrichum</taxon>
    </lineage>
</organism>
<reference evidence="2" key="1">
    <citation type="submission" date="2018-03" db="EMBL/GenBank/DDBJ databases">
        <authorList>
            <person name="Guldener U."/>
        </authorList>
    </citation>
    <scope>NUCLEOTIDE SEQUENCE</scope>
</reference>
<comment type="caution">
    <text evidence="2">The sequence shown here is derived from an EMBL/GenBank/DDBJ whole genome shotgun (WGS) entry which is preliminary data.</text>
</comment>
<accession>A0AAE8N7F7</accession>